<evidence type="ECO:0000313" key="2">
    <source>
        <dbReference type="Proteomes" id="UP001172687"/>
    </source>
</evidence>
<dbReference type="NCBIfam" id="TIGR00026">
    <property type="entry name" value="hi_GC_TIGR00026"/>
    <property type="match status" value="1"/>
</dbReference>
<reference evidence="1" key="1">
    <citation type="submission" date="2023-07" db="EMBL/GenBank/DDBJ databases">
        <title>Degradation of tert-butanol by M. austroafricanum TBA100.</title>
        <authorList>
            <person name="Helbich S."/>
            <person name="Vainshtein Y."/>
        </authorList>
    </citation>
    <scope>NUCLEOTIDE SEQUENCE</scope>
    <source>
        <strain evidence="1">TBA100</strain>
    </source>
</reference>
<proteinExistence type="predicted"/>
<sequence length="159" mass="17645">MAAVKSWIANIADRVLHTRALVRAPIWVYRAGLGFVFGSRLLMLEHIGRTTGARRYVVLEVIDHPSPDVYVIASGFGVQAQWFRNVMADARVRISVGGRRGVAATARRLSPGEADLALSRYIERHPRAWESLRTVIEGALHGRVAPPGTEVPMVEIRVR</sequence>
<organism evidence="1 2">
    <name type="scientific">Mycolicibacterium austroafricanum</name>
    <name type="common">Mycobacterium austroafricanum</name>
    <dbReference type="NCBI Taxonomy" id="39687"/>
    <lineage>
        <taxon>Bacteria</taxon>
        <taxon>Bacillati</taxon>
        <taxon>Actinomycetota</taxon>
        <taxon>Actinomycetes</taxon>
        <taxon>Mycobacteriales</taxon>
        <taxon>Mycobacteriaceae</taxon>
        <taxon>Mycolicibacterium</taxon>
    </lineage>
</organism>
<dbReference type="Pfam" id="PF04075">
    <property type="entry name" value="F420H2_quin_red"/>
    <property type="match status" value="1"/>
</dbReference>
<dbReference type="EMBL" id="JAUHTC010000074">
    <property type="protein sequence ID" value="MDN4520451.1"/>
    <property type="molecule type" value="Genomic_DNA"/>
</dbReference>
<comment type="caution">
    <text evidence="1">The sequence shown here is derived from an EMBL/GenBank/DDBJ whole genome shotgun (WGS) entry which is preliminary data.</text>
</comment>
<dbReference type="Proteomes" id="UP001172687">
    <property type="component" value="Unassembled WGS sequence"/>
</dbReference>
<protein>
    <submittedName>
        <fullName evidence="1">Nitroreductase family deazaflavin-dependent oxidoreductase</fullName>
    </submittedName>
</protein>
<dbReference type="Gene3D" id="2.30.110.10">
    <property type="entry name" value="Electron Transport, Fmn-binding Protein, Chain A"/>
    <property type="match status" value="1"/>
</dbReference>
<gene>
    <name evidence="1" type="ORF">QYF68_21890</name>
</gene>
<dbReference type="RefSeq" id="WP_105388309.1">
    <property type="nucleotide sequence ID" value="NZ_CP070380.1"/>
</dbReference>
<keyword evidence="2" id="KW-1185">Reference proteome</keyword>
<dbReference type="InterPro" id="IPR004378">
    <property type="entry name" value="F420H2_quin_Rdtase"/>
</dbReference>
<dbReference type="InterPro" id="IPR012349">
    <property type="entry name" value="Split_barrel_FMN-bd"/>
</dbReference>
<name>A0ABT8HI86_MYCAO</name>
<accession>A0ABT8HI86</accession>
<evidence type="ECO:0000313" key="1">
    <source>
        <dbReference type="EMBL" id="MDN4520451.1"/>
    </source>
</evidence>